<keyword evidence="4" id="KW-1185">Reference proteome</keyword>
<feature type="region of interest" description="Disordered" evidence="1">
    <location>
        <begin position="23"/>
        <end position="88"/>
    </location>
</feature>
<dbReference type="InterPro" id="IPR039875">
    <property type="entry name" value="LENG1-like"/>
</dbReference>
<feature type="region of interest" description="Disordered" evidence="1">
    <location>
        <begin position="107"/>
        <end position="126"/>
    </location>
</feature>
<comment type="caution">
    <text evidence="3">The sequence shown here is derived from an EMBL/GenBank/DDBJ whole genome shotgun (WGS) entry which is preliminary data.</text>
</comment>
<name>A0A507ECK7_9FUNG</name>
<dbReference type="PANTHER" id="PTHR22093:SF0">
    <property type="entry name" value="LEUKOCYTE RECEPTOR CLUSTER MEMBER 1"/>
    <property type="match status" value="1"/>
</dbReference>
<protein>
    <recommendedName>
        <fullName evidence="2">CBF1-interacting co-repressor CIR N-terminal domain-containing protein</fullName>
    </recommendedName>
</protein>
<dbReference type="EMBL" id="QEAQ01000010">
    <property type="protein sequence ID" value="TPX61077.1"/>
    <property type="molecule type" value="Genomic_DNA"/>
</dbReference>
<dbReference type="InterPro" id="IPR019339">
    <property type="entry name" value="CIR_N_dom"/>
</dbReference>
<dbReference type="SMART" id="SM01083">
    <property type="entry name" value="Cir_N"/>
    <property type="match status" value="1"/>
</dbReference>
<organism evidence="3 4">
    <name type="scientific">Powellomyces hirtus</name>
    <dbReference type="NCBI Taxonomy" id="109895"/>
    <lineage>
        <taxon>Eukaryota</taxon>
        <taxon>Fungi</taxon>
        <taxon>Fungi incertae sedis</taxon>
        <taxon>Chytridiomycota</taxon>
        <taxon>Chytridiomycota incertae sedis</taxon>
        <taxon>Chytridiomycetes</taxon>
        <taxon>Spizellomycetales</taxon>
        <taxon>Powellomycetaceae</taxon>
        <taxon>Powellomyces</taxon>
    </lineage>
</organism>
<feature type="region of interest" description="Disordered" evidence="1">
    <location>
        <begin position="139"/>
        <end position="292"/>
    </location>
</feature>
<reference evidence="3 4" key="1">
    <citation type="journal article" date="2019" name="Sci. Rep.">
        <title>Comparative genomics of chytrid fungi reveal insights into the obligate biotrophic and pathogenic lifestyle of Synchytrium endobioticum.</title>
        <authorList>
            <person name="van de Vossenberg B.T.L.H."/>
            <person name="Warris S."/>
            <person name="Nguyen H.D.T."/>
            <person name="van Gent-Pelzer M.P.E."/>
            <person name="Joly D.L."/>
            <person name="van de Geest H.C."/>
            <person name="Bonants P.J.M."/>
            <person name="Smith D.S."/>
            <person name="Levesque C.A."/>
            <person name="van der Lee T.A.J."/>
        </authorList>
    </citation>
    <scope>NUCLEOTIDE SEQUENCE [LARGE SCALE GENOMIC DNA]</scope>
    <source>
        <strain evidence="3 4">CBS 809.83</strain>
    </source>
</reference>
<evidence type="ECO:0000259" key="2">
    <source>
        <dbReference type="SMART" id="SM01083"/>
    </source>
</evidence>
<feature type="compositionally biased region" description="Polar residues" evidence="1">
    <location>
        <begin position="270"/>
        <end position="280"/>
    </location>
</feature>
<dbReference type="AlphaFoldDB" id="A0A507ECK7"/>
<feature type="compositionally biased region" description="Basic and acidic residues" evidence="1">
    <location>
        <begin position="114"/>
        <end position="126"/>
    </location>
</feature>
<dbReference type="STRING" id="109895.A0A507ECK7"/>
<dbReference type="Proteomes" id="UP000318582">
    <property type="component" value="Unassembled WGS sequence"/>
</dbReference>
<feature type="compositionally biased region" description="Basic and acidic residues" evidence="1">
    <location>
        <begin position="172"/>
        <end position="190"/>
    </location>
</feature>
<gene>
    <name evidence="3" type="ORF">PhCBS80983_g01321</name>
</gene>
<proteinExistence type="predicted"/>
<feature type="compositionally biased region" description="Basic and acidic residues" evidence="1">
    <location>
        <begin position="23"/>
        <end position="49"/>
    </location>
</feature>
<evidence type="ECO:0000313" key="3">
    <source>
        <dbReference type="EMBL" id="TPX61077.1"/>
    </source>
</evidence>
<feature type="compositionally biased region" description="Basic and acidic residues" evidence="1">
    <location>
        <begin position="283"/>
        <end position="292"/>
    </location>
</feature>
<feature type="compositionally biased region" description="Basic and acidic residues" evidence="1">
    <location>
        <begin position="235"/>
        <end position="252"/>
    </location>
</feature>
<dbReference type="PANTHER" id="PTHR22093">
    <property type="entry name" value="LEUKOCYTE RECEPTOR CLUSTER LRC MEMBER 1"/>
    <property type="match status" value="1"/>
</dbReference>
<evidence type="ECO:0000256" key="1">
    <source>
        <dbReference type="SAM" id="MobiDB-lite"/>
    </source>
</evidence>
<feature type="domain" description="CBF1-interacting co-repressor CIR N-terminal" evidence="2">
    <location>
        <begin position="11"/>
        <end position="47"/>
    </location>
</feature>
<accession>A0A507ECK7</accession>
<evidence type="ECO:0000313" key="4">
    <source>
        <dbReference type="Proteomes" id="UP000318582"/>
    </source>
</evidence>
<sequence>MGKLNILQHKSWHVYNEVNRAKVRQDEENARKEDEKKKEPALQADREARLTLLRKRAQSRRREAGDLSSAVDTPPLEAGIRRAQLPDADAPHSGYINLFADAAEAAAGGTQGGKNKDYEDEKKAKEKAEADRYTWYLGETRDGKKDTPWYAAPDPISAARSLPPEGPLGIKIGEKKRAQKDERRKVRDDPLTTVLKGTGKIGKASSKETGSHRRGTRFGKGARALPTSQPSSTIEKLRAERLRREAEERLKTEQLLNPSAAPIRHEKETSFYNSQFNPHATRSRLERRERNR</sequence>